<dbReference type="InterPro" id="IPR029475">
    <property type="entry name" value="DUF6807"/>
</dbReference>
<dbReference type="RefSeq" id="WP_239675830.1">
    <property type="nucleotide sequence ID" value="NZ_CP070499.1"/>
</dbReference>
<gene>
    <name evidence="1" type="ORF">JQS43_19445</name>
</gene>
<dbReference type="AlphaFoldDB" id="A0A895Y7N4"/>
<dbReference type="EMBL" id="CP070499">
    <property type="protein sequence ID" value="QSB13727.1"/>
    <property type="molecule type" value="Genomic_DNA"/>
</dbReference>
<protein>
    <submittedName>
        <fullName evidence="1">PmoA family protein</fullName>
    </submittedName>
</protein>
<evidence type="ECO:0000313" key="1">
    <source>
        <dbReference type="EMBL" id="QSB13727.1"/>
    </source>
</evidence>
<dbReference type="Proteomes" id="UP000662857">
    <property type="component" value="Chromosome"/>
</dbReference>
<sequence length="313" mass="34733">MSKLSLVHEQSGSLRIWYGDQELAQYVYRPTDRQLESPRPYWHPLHTLGGDQVSLYRPHDHVWHKGIAFSLPNLAGPDGTENFWGGPTYLRGRDYVQLPNDGAMVHQEFLDLNSDGEQISIRQRLDWITQAGRRWVAEERAWSVHVLADHGWLLRFATRLTNVSGHDLVFGSPTTEGRQNAGYGGLFWRGPRSFSGGTAHLPAGSGKDELMGARSPWLGFTGQHDDHGRHSTLVFVDAPANLGHPTRWFVRSEMFACVCPAPFFADEYQLAPAATLPLRYAVAIADGDLGHSGTEQLATTAAAALAQWEVGTP</sequence>
<reference evidence="1" key="1">
    <citation type="submission" date="2021-02" db="EMBL/GenBank/DDBJ databases">
        <title>Natrosporangium hydrolyticum gen. nov., sp. nov, a haloalkaliphilic actinobacterium from a soda solonchak soil.</title>
        <authorList>
            <person name="Sorokin D.Y."/>
            <person name="Khijniak T.V."/>
            <person name="Zakharycheva A.P."/>
            <person name="Boueva O.V."/>
            <person name="Ariskina E.V."/>
            <person name="Hahnke R.L."/>
            <person name="Bunk B."/>
            <person name="Sproer C."/>
            <person name="Schumann P."/>
            <person name="Evtushenko L.I."/>
            <person name="Kublanov I.V."/>
        </authorList>
    </citation>
    <scope>NUCLEOTIDE SEQUENCE</scope>
    <source>
        <strain evidence="1">DSM 106523</strain>
    </source>
</reference>
<evidence type="ECO:0000313" key="2">
    <source>
        <dbReference type="Proteomes" id="UP000662857"/>
    </source>
</evidence>
<dbReference type="Pfam" id="PF14100">
    <property type="entry name" value="DUF6807"/>
    <property type="match status" value="1"/>
</dbReference>
<organism evidence="1 2">
    <name type="scientific">Natronosporangium hydrolyticum</name>
    <dbReference type="NCBI Taxonomy" id="2811111"/>
    <lineage>
        <taxon>Bacteria</taxon>
        <taxon>Bacillati</taxon>
        <taxon>Actinomycetota</taxon>
        <taxon>Actinomycetes</taxon>
        <taxon>Micromonosporales</taxon>
        <taxon>Micromonosporaceae</taxon>
        <taxon>Natronosporangium</taxon>
    </lineage>
</organism>
<dbReference type="KEGG" id="nhy:JQS43_19445"/>
<proteinExistence type="predicted"/>
<accession>A0A895Y7N4</accession>
<keyword evidence="2" id="KW-1185">Reference proteome</keyword>
<name>A0A895Y7N4_9ACTN</name>